<accession>A0ABR1DR21</accession>
<dbReference type="SMART" id="SM00195">
    <property type="entry name" value="DSPc"/>
    <property type="match status" value="1"/>
</dbReference>
<reference evidence="7 8" key="1">
    <citation type="submission" date="2023-08" db="EMBL/GenBank/DDBJ databases">
        <title>A Necator americanus chromosomal reference genome.</title>
        <authorList>
            <person name="Ilik V."/>
            <person name="Petrzelkova K.J."/>
            <person name="Pardy F."/>
            <person name="Fuh T."/>
            <person name="Niatou-Singa F.S."/>
            <person name="Gouil Q."/>
            <person name="Baker L."/>
            <person name="Ritchie M.E."/>
            <person name="Jex A.R."/>
            <person name="Gazzola D."/>
            <person name="Li H."/>
            <person name="Toshio Fujiwara R."/>
            <person name="Zhan B."/>
            <person name="Aroian R.V."/>
            <person name="Pafco B."/>
            <person name="Schwarz E.M."/>
        </authorList>
    </citation>
    <scope>NUCLEOTIDE SEQUENCE [LARGE SCALE GENOMIC DNA]</scope>
    <source>
        <strain evidence="7 8">Aroian</strain>
        <tissue evidence="7">Whole animal</tissue>
    </source>
</reference>
<evidence type="ECO:0000256" key="2">
    <source>
        <dbReference type="ARBA" id="ARBA00013064"/>
    </source>
</evidence>
<protein>
    <recommendedName>
        <fullName evidence="2">protein-tyrosine-phosphatase</fullName>
        <ecNumber evidence="2">3.1.3.48</ecNumber>
    </recommendedName>
</protein>
<dbReference type="PANTHER" id="PTHR45848:SF4">
    <property type="entry name" value="DUAL SPECIFICITY PROTEIN PHOSPHATASE 12"/>
    <property type="match status" value="1"/>
</dbReference>
<keyword evidence="4" id="KW-0904">Protein phosphatase</keyword>
<evidence type="ECO:0000259" key="5">
    <source>
        <dbReference type="PROSITE" id="PS50054"/>
    </source>
</evidence>
<dbReference type="Gene3D" id="3.90.190.10">
    <property type="entry name" value="Protein tyrosine phosphatase superfamily"/>
    <property type="match status" value="1"/>
</dbReference>
<dbReference type="InterPro" id="IPR016278">
    <property type="entry name" value="DUSP12"/>
</dbReference>
<dbReference type="EC" id="3.1.3.48" evidence="2"/>
<feature type="domain" description="Tyrosine specific protein phosphatases" evidence="6">
    <location>
        <begin position="84"/>
        <end position="149"/>
    </location>
</feature>
<gene>
    <name evidence="7" type="primary">Necator_chrIV.g16949</name>
    <name evidence="7" type="ORF">RB195_003651</name>
</gene>
<comment type="caution">
    <text evidence="7">The sequence shown here is derived from an EMBL/GenBank/DDBJ whole genome shotgun (WGS) entry which is preliminary data.</text>
</comment>
<evidence type="ECO:0000259" key="6">
    <source>
        <dbReference type="PROSITE" id="PS50056"/>
    </source>
</evidence>
<name>A0ABR1DR21_NECAM</name>
<comment type="similarity">
    <text evidence="1">Belongs to the protein-tyrosine phosphatase family. Non-receptor class dual specificity subfamily.</text>
</comment>
<dbReference type="PIRSF" id="PIRSF000941">
    <property type="entry name" value="DUSP12"/>
    <property type="match status" value="1"/>
</dbReference>
<evidence type="ECO:0000313" key="8">
    <source>
        <dbReference type="Proteomes" id="UP001303046"/>
    </source>
</evidence>
<dbReference type="PROSITE" id="PS50056">
    <property type="entry name" value="TYR_PHOSPHATASE_2"/>
    <property type="match status" value="1"/>
</dbReference>
<dbReference type="CDD" id="cd14498">
    <property type="entry name" value="DSP"/>
    <property type="match status" value="1"/>
</dbReference>
<dbReference type="PANTHER" id="PTHR45848">
    <property type="entry name" value="DUAL SPECIFICITY PROTEIN PHOSPHATASE 12 FAMILY MEMBER"/>
    <property type="match status" value="1"/>
</dbReference>
<evidence type="ECO:0000256" key="1">
    <source>
        <dbReference type="ARBA" id="ARBA00008601"/>
    </source>
</evidence>
<dbReference type="InterPro" id="IPR000340">
    <property type="entry name" value="Dual-sp_phosphatase_cat-dom"/>
</dbReference>
<evidence type="ECO:0000256" key="4">
    <source>
        <dbReference type="ARBA" id="ARBA00022912"/>
    </source>
</evidence>
<dbReference type="SUPFAM" id="SSF52799">
    <property type="entry name" value="(Phosphotyrosine protein) phosphatases II"/>
    <property type="match status" value="1"/>
</dbReference>
<dbReference type="Pfam" id="PF00782">
    <property type="entry name" value="DSPc"/>
    <property type="match status" value="1"/>
</dbReference>
<dbReference type="InterPro" id="IPR020422">
    <property type="entry name" value="TYR_PHOSPHATASE_DUAL_dom"/>
</dbReference>
<feature type="domain" description="Tyrosine-protein phosphatase" evidence="5">
    <location>
        <begin position="13"/>
        <end position="160"/>
    </location>
</feature>
<dbReference type="InterPro" id="IPR000387">
    <property type="entry name" value="Tyr_Pase_dom"/>
</dbReference>
<dbReference type="EMBL" id="JAVFWL010000004">
    <property type="protein sequence ID" value="KAK6752356.1"/>
    <property type="molecule type" value="Genomic_DNA"/>
</dbReference>
<evidence type="ECO:0000256" key="3">
    <source>
        <dbReference type="ARBA" id="ARBA00022801"/>
    </source>
</evidence>
<dbReference type="Proteomes" id="UP001303046">
    <property type="component" value="Unassembled WGS sequence"/>
</dbReference>
<proteinExistence type="inferred from homology"/>
<sequence length="324" mass="36309">MFSAAYLWRLLEEMIDKITDHVYLSGAKDVLTGYTELRKLEITHILTVSAVAIPVDKRIPNIEYHFILAMDLPNQDLLGTGLLADGLAFMKNAVQSGGNVLVHCEVGVSRSVTVVAAYIMQKYKFSPEKALEFIKKSRPIAFPNEGFYAQLQIFEKLDYNLDDAALSASRAYKDWCVASGNVPNKGSDERATTFIRNVENSGTSGNRGSKFRCGRCRHVLFYGEHLTRHKRCDGEVCKFGYLIEPMKWMDVSEFEGKISCPSCYSKLGNYSWGGRHCQGEPGARCAEHVTPWVHLHRAKVDEVSSESAIERLHKPPQIPAVIIS</sequence>
<dbReference type="InterPro" id="IPR029021">
    <property type="entry name" value="Prot-tyrosine_phosphatase-like"/>
</dbReference>
<keyword evidence="8" id="KW-1185">Reference proteome</keyword>
<organism evidence="7 8">
    <name type="scientific">Necator americanus</name>
    <name type="common">Human hookworm</name>
    <dbReference type="NCBI Taxonomy" id="51031"/>
    <lineage>
        <taxon>Eukaryota</taxon>
        <taxon>Metazoa</taxon>
        <taxon>Ecdysozoa</taxon>
        <taxon>Nematoda</taxon>
        <taxon>Chromadorea</taxon>
        <taxon>Rhabditida</taxon>
        <taxon>Rhabditina</taxon>
        <taxon>Rhabditomorpha</taxon>
        <taxon>Strongyloidea</taxon>
        <taxon>Ancylostomatidae</taxon>
        <taxon>Bunostominae</taxon>
        <taxon>Necator</taxon>
    </lineage>
</organism>
<dbReference type="PROSITE" id="PS50054">
    <property type="entry name" value="TYR_PHOSPHATASE_DUAL"/>
    <property type="match status" value="1"/>
</dbReference>
<keyword evidence="3" id="KW-0378">Hydrolase</keyword>
<evidence type="ECO:0000313" key="7">
    <source>
        <dbReference type="EMBL" id="KAK6752356.1"/>
    </source>
</evidence>